<dbReference type="EMBL" id="CP014060">
    <property type="protein sequence ID" value="AMG34960.1"/>
    <property type="molecule type" value="Genomic_DNA"/>
</dbReference>
<evidence type="ECO:0000313" key="3">
    <source>
        <dbReference type="EMBL" id="AMG34960.1"/>
    </source>
</evidence>
<organism evidence="3 4">
    <name type="scientific">Alcaligenes xylosoxydans xylosoxydans</name>
    <name type="common">Achromobacter xylosoxidans</name>
    <dbReference type="NCBI Taxonomy" id="85698"/>
    <lineage>
        <taxon>Bacteria</taxon>
        <taxon>Pseudomonadati</taxon>
        <taxon>Pseudomonadota</taxon>
        <taxon>Betaproteobacteria</taxon>
        <taxon>Burkholderiales</taxon>
        <taxon>Alcaligenaceae</taxon>
        <taxon>Achromobacter</taxon>
    </lineage>
</organism>
<dbReference type="RefSeq" id="WP_006395348.1">
    <property type="nucleotide sequence ID" value="NZ_CP014060.2"/>
</dbReference>
<name>A0A0X8NV50_ALCXX</name>
<dbReference type="InterPro" id="IPR005545">
    <property type="entry name" value="YCII"/>
</dbReference>
<dbReference type="SUPFAM" id="SSF54909">
    <property type="entry name" value="Dimeric alpha+beta barrel"/>
    <property type="match status" value="1"/>
</dbReference>
<dbReference type="InterPro" id="IPR011008">
    <property type="entry name" value="Dimeric_a/b-barrel"/>
</dbReference>
<dbReference type="AlphaFoldDB" id="A0A0X8NV50"/>
<dbReference type="PANTHER" id="PTHR35174">
    <property type="entry name" value="BLL7171 PROTEIN-RELATED"/>
    <property type="match status" value="1"/>
</dbReference>
<evidence type="ECO:0000259" key="2">
    <source>
        <dbReference type="Pfam" id="PF03795"/>
    </source>
</evidence>
<dbReference type="Pfam" id="PF03795">
    <property type="entry name" value="YCII"/>
    <property type="match status" value="1"/>
</dbReference>
<gene>
    <name evidence="3" type="ORF">AL504_02160</name>
</gene>
<evidence type="ECO:0000313" key="4">
    <source>
        <dbReference type="Proteomes" id="UP000060602"/>
    </source>
</evidence>
<sequence>MPYMLLIVEPTGQRAERTPEQGRDAYAQMQRYAEGLQARGLLARAESLKSDKDGVRLRVRDGQRTLVDGPFAEAKEMIGGFFLLTCDDREQALALAAECPAAQWATVEVRELGPCFM</sequence>
<evidence type="ECO:0000256" key="1">
    <source>
        <dbReference type="ARBA" id="ARBA00007689"/>
    </source>
</evidence>
<protein>
    <submittedName>
        <fullName evidence="3">Dehydrogenase</fullName>
    </submittedName>
</protein>
<dbReference type="Gene3D" id="3.30.70.1060">
    <property type="entry name" value="Dimeric alpha+beta barrel"/>
    <property type="match status" value="1"/>
</dbReference>
<feature type="domain" description="YCII-related" evidence="2">
    <location>
        <begin position="1"/>
        <end position="112"/>
    </location>
</feature>
<accession>A0A0X8NV50</accession>
<dbReference type="PANTHER" id="PTHR35174:SF3">
    <property type="entry name" value="BLL7171 PROTEIN"/>
    <property type="match status" value="1"/>
</dbReference>
<reference evidence="4" key="1">
    <citation type="submission" date="2015-12" db="EMBL/GenBank/DDBJ databases">
        <title>FDA dAtabase for Regulatory Grade micrObial Sequences (FDA-ARGOS): Supporting development and validation of Infectious Disease Dx tests.</title>
        <authorList>
            <person name="Case J."/>
            <person name="Tallon L."/>
            <person name="Sadzewicz L."/>
            <person name="Sengamalay N."/>
            <person name="Ott S."/>
            <person name="Godinez A."/>
            <person name="Nagaraj S."/>
            <person name="Nadendla S."/>
            <person name="Sichtig H."/>
        </authorList>
    </citation>
    <scope>NUCLEOTIDE SEQUENCE [LARGE SCALE GENOMIC DNA]</scope>
    <source>
        <strain evidence="4">FDAARGOS_147</strain>
    </source>
</reference>
<proteinExistence type="inferred from homology"/>
<comment type="similarity">
    <text evidence="1">Belongs to the YciI family.</text>
</comment>
<dbReference type="Proteomes" id="UP000060602">
    <property type="component" value="Chromosome"/>
</dbReference>